<dbReference type="Proteomes" id="UP001328107">
    <property type="component" value="Unassembled WGS sequence"/>
</dbReference>
<comment type="caution">
    <text evidence="1">The sequence shown here is derived from an EMBL/GenBank/DDBJ whole genome shotgun (WGS) entry which is preliminary data.</text>
</comment>
<dbReference type="EMBL" id="BTRK01000005">
    <property type="protein sequence ID" value="GMR55089.1"/>
    <property type="molecule type" value="Genomic_DNA"/>
</dbReference>
<gene>
    <name evidence="1" type="ORF">PMAYCL1PPCAC_25284</name>
    <name evidence="2" type="ORF">PMAYCL1PPCAC_25291</name>
</gene>
<evidence type="ECO:0000313" key="1">
    <source>
        <dbReference type="EMBL" id="GMR55089.1"/>
    </source>
</evidence>
<reference evidence="1" key="2">
    <citation type="submission" date="2023-06" db="EMBL/GenBank/DDBJ databases">
        <title>Genome assembly of Pristionchus species.</title>
        <authorList>
            <person name="Yoshida K."/>
            <person name="Sommer R.J."/>
        </authorList>
    </citation>
    <scope>NUCLEOTIDE SEQUENCE</scope>
    <source>
        <strain evidence="1 3">RS5460</strain>
    </source>
</reference>
<protein>
    <submittedName>
        <fullName evidence="1">Uncharacterized protein</fullName>
    </submittedName>
</protein>
<reference evidence="3" key="1">
    <citation type="submission" date="2022-10" db="EMBL/GenBank/DDBJ databases">
        <title>Genome assembly of Pristionchus species.</title>
        <authorList>
            <person name="Yoshida K."/>
            <person name="Sommer R.J."/>
        </authorList>
    </citation>
    <scope>NUCLEOTIDE SEQUENCE [LARGE SCALE GENOMIC DNA]</scope>
    <source>
        <strain evidence="3">RS5460</strain>
    </source>
</reference>
<evidence type="ECO:0000313" key="3">
    <source>
        <dbReference type="Proteomes" id="UP001328107"/>
    </source>
</evidence>
<organism evidence="1 3">
    <name type="scientific">Pristionchus mayeri</name>
    <dbReference type="NCBI Taxonomy" id="1317129"/>
    <lineage>
        <taxon>Eukaryota</taxon>
        <taxon>Metazoa</taxon>
        <taxon>Ecdysozoa</taxon>
        <taxon>Nematoda</taxon>
        <taxon>Chromadorea</taxon>
        <taxon>Rhabditida</taxon>
        <taxon>Rhabditina</taxon>
        <taxon>Diplogasteromorpha</taxon>
        <taxon>Diplogasteroidea</taxon>
        <taxon>Neodiplogasteridae</taxon>
        <taxon>Pristionchus</taxon>
    </lineage>
</organism>
<dbReference type="EMBL" id="BTRK01000005">
    <property type="protein sequence ID" value="GMR55096.1"/>
    <property type="molecule type" value="Genomic_DNA"/>
</dbReference>
<keyword evidence="3" id="KW-1185">Reference proteome</keyword>
<accession>A0AAN5D3S8</accession>
<evidence type="ECO:0000313" key="2">
    <source>
        <dbReference type="EMBL" id="GMR55096.1"/>
    </source>
</evidence>
<sequence>MAQSQSPQITEVFFDQATYLLKRFDFRTFDLSSITIDTNVLAFFEHILSSRSVNHLKIAHITLDSSIGDAGIEKFVSAILNARLNSITLLFSFLRSIVEVNFMIDYANSVILPNLIIGYYVTDIFPPVITLSKDFAITTLSRFETFHVENVVVNADWILPALLTRLCLRKAGEWEFFTTRQLDGAEIEAVIDPYMKYEPDGEKHIIRLIRTIHKVKIDPYAGIAPVIRQRANVQFSFRAKFY</sequence>
<proteinExistence type="predicted"/>
<name>A0AAN5D3S8_9BILA</name>
<dbReference type="AlphaFoldDB" id="A0AAN5D3S8"/>